<dbReference type="AlphaFoldDB" id="A0A3D8RJG8"/>
<name>A0A3D8RJG8_9HELO</name>
<sequence>MSATSLNPWAFDVTSLMVLIGDQEEGRLRSSRSSWIEVLIAAPVAGIQNYLKSYDAISTVAQREYFSPFGCNKAPLRNAKLDSTIKNLRLLDEGKYFVYTIKDDAGKKVHRHIYLHSLWLTLTWCWFGGLVAFWYNAPFGDLPPGTWKGITNISVLTGWSIIVRTIELVMVEALEKANEPDSNSKDATTPGGIFFLGKRNSGLVILGTRQAIKLWTSSRLEYDEGTTYSILNRHVQIFIRIGTILVLLLVFVTVPNGSTTDQLVFILLNILGQANVFLGIRLNARSCKGQLDEQTALNDKKGVVKYRTQVYGYLIREFDGKDADPGWIDKSEMLPKTNVWEEFQTAVIKDKVTDPKVIYDALVLASGA</sequence>
<evidence type="ECO:0000313" key="2">
    <source>
        <dbReference type="EMBL" id="RDW74189.1"/>
    </source>
</evidence>
<proteinExistence type="predicted"/>
<feature type="transmembrane region" description="Helical" evidence="1">
    <location>
        <begin position="263"/>
        <end position="280"/>
    </location>
</feature>
<feature type="transmembrane region" description="Helical" evidence="1">
    <location>
        <begin position="147"/>
        <end position="166"/>
    </location>
</feature>
<accession>A0A3D8RJG8</accession>
<dbReference type="Proteomes" id="UP000256328">
    <property type="component" value="Unassembled WGS sequence"/>
</dbReference>
<protein>
    <submittedName>
        <fullName evidence="2">Uncharacterized protein</fullName>
    </submittedName>
</protein>
<gene>
    <name evidence="2" type="ORF">BP5796_07631</name>
</gene>
<evidence type="ECO:0000256" key="1">
    <source>
        <dbReference type="SAM" id="Phobius"/>
    </source>
</evidence>
<dbReference type="EMBL" id="PDLN01000010">
    <property type="protein sequence ID" value="RDW74189.1"/>
    <property type="molecule type" value="Genomic_DNA"/>
</dbReference>
<keyword evidence="1" id="KW-0472">Membrane</keyword>
<dbReference type="OrthoDB" id="3673893at2759"/>
<feature type="transmembrane region" description="Helical" evidence="1">
    <location>
        <begin position="113"/>
        <end position="135"/>
    </location>
</feature>
<keyword evidence="1" id="KW-0812">Transmembrane</keyword>
<reference evidence="2 3" key="1">
    <citation type="journal article" date="2018" name="IMA Fungus">
        <title>IMA Genome-F 9: Draft genome sequence of Annulohypoxylon stygium, Aspergillus mulundensis, Berkeleyomyces basicola (syn. Thielaviopsis basicola), Ceratocystis smalleyi, two Cercospora beticola strains, Coleophoma cylindrospora, Fusarium fracticaudum, Phialophora cf. hyalina, and Morchella septimelata.</title>
        <authorList>
            <person name="Wingfield B.D."/>
            <person name="Bills G.F."/>
            <person name="Dong Y."/>
            <person name="Huang W."/>
            <person name="Nel W.J."/>
            <person name="Swalarsk-Parry B.S."/>
            <person name="Vaghefi N."/>
            <person name="Wilken P.M."/>
            <person name="An Z."/>
            <person name="de Beer Z.W."/>
            <person name="De Vos L."/>
            <person name="Chen L."/>
            <person name="Duong T.A."/>
            <person name="Gao Y."/>
            <person name="Hammerbacher A."/>
            <person name="Kikkert J.R."/>
            <person name="Li Y."/>
            <person name="Li H."/>
            <person name="Li K."/>
            <person name="Li Q."/>
            <person name="Liu X."/>
            <person name="Ma X."/>
            <person name="Naidoo K."/>
            <person name="Pethybridge S.J."/>
            <person name="Sun J."/>
            <person name="Steenkamp E.T."/>
            <person name="van der Nest M.A."/>
            <person name="van Wyk S."/>
            <person name="Wingfield M.J."/>
            <person name="Xiong C."/>
            <person name="Yue Q."/>
            <person name="Zhang X."/>
        </authorList>
    </citation>
    <scope>NUCLEOTIDE SEQUENCE [LARGE SCALE GENOMIC DNA]</scope>
    <source>
        <strain evidence="2 3">BP5796</strain>
    </source>
</reference>
<keyword evidence="3" id="KW-1185">Reference proteome</keyword>
<feature type="transmembrane region" description="Helical" evidence="1">
    <location>
        <begin position="237"/>
        <end position="257"/>
    </location>
</feature>
<comment type="caution">
    <text evidence="2">The sequence shown here is derived from an EMBL/GenBank/DDBJ whole genome shotgun (WGS) entry which is preliminary data.</text>
</comment>
<keyword evidence="1" id="KW-1133">Transmembrane helix</keyword>
<organism evidence="2 3">
    <name type="scientific">Coleophoma crateriformis</name>
    <dbReference type="NCBI Taxonomy" id="565419"/>
    <lineage>
        <taxon>Eukaryota</taxon>
        <taxon>Fungi</taxon>
        <taxon>Dikarya</taxon>
        <taxon>Ascomycota</taxon>
        <taxon>Pezizomycotina</taxon>
        <taxon>Leotiomycetes</taxon>
        <taxon>Helotiales</taxon>
        <taxon>Dermateaceae</taxon>
        <taxon>Coleophoma</taxon>
    </lineage>
</organism>
<evidence type="ECO:0000313" key="3">
    <source>
        <dbReference type="Proteomes" id="UP000256328"/>
    </source>
</evidence>